<dbReference type="EMBL" id="CP006935">
    <property type="protein sequence ID" value="AHC40468.1"/>
    <property type="molecule type" value="Genomic_DNA"/>
</dbReference>
<protein>
    <recommendedName>
        <fullName evidence="3">Ig-like domain-containing protein</fullName>
    </recommendedName>
</protein>
<name>A0ABN4BM22_9MOLU</name>
<proteinExistence type="predicted"/>
<evidence type="ECO:0008006" key="3">
    <source>
        <dbReference type="Google" id="ProtNLM"/>
    </source>
</evidence>
<evidence type="ECO:0000313" key="1">
    <source>
        <dbReference type="EMBL" id="AHC40468.1"/>
    </source>
</evidence>
<dbReference type="RefSeq" id="WP_024071478.1">
    <property type="nucleotide sequence ID" value="NC_023062.1"/>
</dbReference>
<accession>A0ABN4BM22</accession>
<dbReference type="Proteomes" id="UP000018745">
    <property type="component" value="Chromosome"/>
</dbReference>
<organism evidence="1 2">
    <name type="scientific">Mycoplasma ovis str. Michigan</name>
    <dbReference type="NCBI Taxonomy" id="1415773"/>
    <lineage>
        <taxon>Bacteria</taxon>
        <taxon>Bacillati</taxon>
        <taxon>Mycoplasmatota</taxon>
        <taxon>Mollicutes</taxon>
        <taxon>Mycoplasmataceae</taxon>
        <taxon>Mycoplasma</taxon>
    </lineage>
</organism>
<gene>
    <name evidence="1" type="ORF">OVS_03600</name>
</gene>
<keyword evidence="2" id="KW-1185">Reference proteome</keyword>
<reference evidence="1 2" key="1">
    <citation type="journal article" date="2014" name="Genome Announc.">
        <title>Complete Genome Sequence of Mycoplasma ovis Strain Michigan, a Hemoplasma of Sheep with Two Distinct 16S rRNA Genes.</title>
        <authorList>
            <person name="Deshuillers P.L."/>
            <person name="Santos A.P."/>
            <person name="do Nascimento N.C."/>
            <person name="Hampel J.A."/>
            <person name="Bergin I.L."/>
            <person name="Dyson M.C."/>
            <person name="Messick J.B."/>
        </authorList>
    </citation>
    <scope>NUCLEOTIDE SEQUENCE [LARGE SCALE GENOMIC DNA]</scope>
    <source>
        <strain evidence="1 2">Michigan</strain>
    </source>
</reference>
<sequence>MIPTLGAVVGTSVVIPVVSHTVSGSNSLPTESKIEKVGNCKAVSGKTEKQEQEKPQLIVCLSEIKEPLKPEVTFKWFKNWEDSQPANVKQISITSQGQLKFLLDEKEPQDMLYWNPYSEVLAGSGDVKIEKPNTDSERLIEKEKCTVSSNGQGDLNWKITC</sequence>
<evidence type="ECO:0000313" key="2">
    <source>
        <dbReference type="Proteomes" id="UP000018745"/>
    </source>
</evidence>